<evidence type="ECO:0000313" key="2">
    <source>
        <dbReference type="Proteomes" id="UP000286931"/>
    </source>
</evidence>
<sequence length="65" mass="6906">MPAVVHGDEVVTRERVTGPTTAARVVVEPAGRRSGHTRAWVVMSSSKSSTMLAVTVGRDWASASR</sequence>
<dbReference type="EMBL" id="BIFH01000016">
    <property type="protein sequence ID" value="GCD94939.1"/>
    <property type="molecule type" value="Genomic_DNA"/>
</dbReference>
<dbReference type="Proteomes" id="UP000286931">
    <property type="component" value="Unassembled WGS sequence"/>
</dbReference>
<gene>
    <name evidence="1" type="ORF">EHYA_02608</name>
</gene>
<dbReference type="AlphaFoldDB" id="A0A401YK79"/>
<comment type="caution">
    <text evidence="1">The sequence shown here is derived from an EMBL/GenBank/DDBJ whole genome shotgun (WGS) entry which is preliminary data.</text>
</comment>
<proteinExistence type="predicted"/>
<name>A0A401YK79_9ACTN</name>
<keyword evidence="2" id="KW-1185">Reference proteome</keyword>
<organism evidence="1 2">
    <name type="scientific">Embleya hyalina</name>
    <dbReference type="NCBI Taxonomy" id="516124"/>
    <lineage>
        <taxon>Bacteria</taxon>
        <taxon>Bacillati</taxon>
        <taxon>Actinomycetota</taxon>
        <taxon>Actinomycetes</taxon>
        <taxon>Kitasatosporales</taxon>
        <taxon>Streptomycetaceae</taxon>
        <taxon>Embleya</taxon>
    </lineage>
</organism>
<accession>A0A401YK79</accession>
<protein>
    <submittedName>
        <fullName evidence="1">Uncharacterized protein</fullName>
    </submittedName>
</protein>
<evidence type="ECO:0000313" key="1">
    <source>
        <dbReference type="EMBL" id="GCD94939.1"/>
    </source>
</evidence>
<reference evidence="1 2" key="1">
    <citation type="submission" date="2018-12" db="EMBL/GenBank/DDBJ databases">
        <title>Draft genome sequence of Embleya hyalina NBRC 13850T.</title>
        <authorList>
            <person name="Komaki H."/>
            <person name="Hosoyama A."/>
            <person name="Kimura A."/>
            <person name="Ichikawa N."/>
            <person name="Tamura T."/>
        </authorList>
    </citation>
    <scope>NUCLEOTIDE SEQUENCE [LARGE SCALE GENOMIC DNA]</scope>
    <source>
        <strain evidence="1 2">NBRC 13850</strain>
    </source>
</reference>